<feature type="transmembrane region" description="Helical" evidence="2">
    <location>
        <begin position="219"/>
        <end position="238"/>
    </location>
</feature>
<feature type="transmembrane region" description="Helical" evidence="2">
    <location>
        <begin position="405"/>
        <end position="427"/>
    </location>
</feature>
<keyword evidence="2" id="KW-1133">Transmembrane helix</keyword>
<evidence type="ECO:0000256" key="2">
    <source>
        <dbReference type="SAM" id="Phobius"/>
    </source>
</evidence>
<evidence type="ECO:0000259" key="4">
    <source>
        <dbReference type="Pfam" id="PF20990"/>
    </source>
</evidence>
<organism evidence="5">
    <name type="scientific">freshwater metagenome</name>
    <dbReference type="NCBI Taxonomy" id="449393"/>
    <lineage>
        <taxon>unclassified sequences</taxon>
        <taxon>metagenomes</taxon>
        <taxon>ecological metagenomes</taxon>
    </lineage>
</organism>
<feature type="transmembrane region" description="Helical" evidence="2">
    <location>
        <begin position="379"/>
        <end position="399"/>
    </location>
</feature>
<keyword evidence="2" id="KW-0812">Transmembrane</keyword>
<feature type="region of interest" description="Disordered" evidence="1">
    <location>
        <begin position="522"/>
        <end position="554"/>
    </location>
</feature>
<gene>
    <name evidence="5" type="ORF">UFOPK4061_00866</name>
</gene>
<evidence type="ECO:0000256" key="1">
    <source>
        <dbReference type="SAM" id="MobiDB-lite"/>
    </source>
</evidence>
<protein>
    <submittedName>
        <fullName evidence="5">Unannotated protein</fullName>
    </submittedName>
</protein>
<feature type="domain" description="Predicted membrane protein YciQ-like C-terminal" evidence="4">
    <location>
        <begin position="254"/>
        <end position="493"/>
    </location>
</feature>
<sequence>MRVDELITYNTGTDKVRHGLIRDIPTIDVLDNGMQRSYDISLIAVSRDGREVPYTVDDSGGALSLRIGDERVAILGRHEFRITYLVKYGLDVLQESDLIDGAPPEVSAGDVELYWDFVGDEWAFPVYEADVSIIGPAPALAAQCDADPGYGQGCAVDLNGGPRGATTMRASAMGWPWIEGYLSGVIAWAPDAFTQLPTPVITEPPQAAENTRAVRNLRISALLGLAALAIPIVIAITLRRRSRGVVLAASPVRFEPPSSLRPAELQAGMEGAVTASGIAATLLDLAARGHVTITEGERRLFHADGLELARTGQGKDSLQGWEKQLLDTTFKGEGQATIGDFDPELGRAIKVISSQLGAAARSSGFYNPDGYRPDRPYRILALVGILGAALAFGILVASGEVRPTAALAAIVPASAGLIIGGVVGALITPRRQTSTSATFIAEVEGFRRFMDSDSAAARRDYVQRSGLPEYAVFSTYLPYAIALGLEEIWIENFPDLDPSQLSRYGIRVASWGGLSDFTSSMTSSVSSGSTTRSGGSGFGGGAGGGGGGGGGGSF</sequence>
<dbReference type="InterPro" id="IPR048389">
    <property type="entry name" value="YciQ-like_C"/>
</dbReference>
<feature type="domain" description="DUF2207" evidence="3">
    <location>
        <begin position="2"/>
        <end position="136"/>
    </location>
</feature>
<reference evidence="5" key="1">
    <citation type="submission" date="2020-05" db="EMBL/GenBank/DDBJ databases">
        <authorList>
            <person name="Chiriac C."/>
            <person name="Salcher M."/>
            <person name="Ghai R."/>
            <person name="Kavagutti S V."/>
        </authorList>
    </citation>
    <scope>NUCLEOTIDE SEQUENCE</scope>
</reference>
<dbReference type="Pfam" id="PF09972">
    <property type="entry name" value="DUF2207"/>
    <property type="match status" value="1"/>
</dbReference>
<accession>A0A6J7Q9G1</accession>
<keyword evidence="2" id="KW-0472">Membrane</keyword>
<proteinExistence type="predicted"/>
<dbReference type="InterPro" id="IPR018702">
    <property type="entry name" value="DUF2207"/>
</dbReference>
<name>A0A6J7Q9G1_9ZZZZ</name>
<dbReference type="AlphaFoldDB" id="A0A6J7Q9G1"/>
<dbReference type="EMBL" id="CAFBPD010000140">
    <property type="protein sequence ID" value="CAB5010914.1"/>
    <property type="molecule type" value="Genomic_DNA"/>
</dbReference>
<feature type="compositionally biased region" description="Gly residues" evidence="1">
    <location>
        <begin position="534"/>
        <end position="554"/>
    </location>
</feature>
<dbReference type="Pfam" id="PF20990">
    <property type="entry name" value="DUF2207_C"/>
    <property type="match status" value="1"/>
</dbReference>
<evidence type="ECO:0000259" key="3">
    <source>
        <dbReference type="Pfam" id="PF09972"/>
    </source>
</evidence>
<feature type="compositionally biased region" description="Low complexity" evidence="1">
    <location>
        <begin position="522"/>
        <end position="533"/>
    </location>
</feature>
<evidence type="ECO:0000313" key="5">
    <source>
        <dbReference type="EMBL" id="CAB5010914.1"/>
    </source>
</evidence>